<gene>
    <name evidence="1" type="ORF">JOQ06_002795</name>
</gene>
<sequence length="95" mass="10321">MDDTLRLGTCSRTTGYISDELSAHKARVGWWGTLGLNLEAEQHRSRVFDVTAGDYALILLADDGGCKCGTCLVTELHSLHDNLGVQTGHEQSSLM</sequence>
<dbReference type="AlphaFoldDB" id="A0AAD6B8G9"/>
<protein>
    <submittedName>
        <fullName evidence="1">Uncharacterized protein</fullName>
    </submittedName>
</protein>
<keyword evidence="2" id="KW-1185">Reference proteome</keyword>
<proteinExistence type="predicted"/>
<reference evidence="1" key="1">
    <citation type="submission" date="2022-11" db="EMBL/GenBank/DDBJ databases">
        <title>Chromosome-level genome of Pogonophryne albipinna.</title>
        <authorList>
            <person name="Jo E."/>
        </authorList>
    </citation>
    <scope>NUCLEOTIDE SEQUENCE</scope>
    <source>
        <strain evidence="1">SGF0006</strain>
        <tissue evidence="1">Muscle</tissue>
    </source>
</reference>
<evidence type="ECO:0000313" key="2">
    <source>
        <dbReference type="Proteomes" id="UP001219934"/>
    </source>
</evidence>
<dbReference type="Proteomes" id="UP001219934">
    <property type="component" value="Unassembled WGS sequence"/>
</dbReference>
<comment type="caution">
    <text evidence="1">The sequence shown here is derived from an EMBL/GenBank/DDBJ whole genome shotgun (WGS) entry which is preliminary data.</text>
</comment>
<dbReference type="EMBL" id="JAPTMU010000009">
    <property type="protein sequence ID" value="KAJ4938169.1"/>
    <property type="molecule type" value="Genomic_DNA"/>
</dbReference>
<name>A0AAD6B8G9_9TELE</name>
<organism evidence="1 2">
    <name type="scientific">Pogonophryne albipinna</name>
    <dbReference type="NCBI Taxonomy" id="1090488"/>
    <lineage>
        <taxon>Eukaryota</taxon>
        <taxon>Metazoa</taxon>
        <taxon>Chordata</taxon>
        <taxon>Craniata</taxon>
        <taxon>Vertebrata</taxon>
        <taxon>Euteleostomi</taxon>
        <taxon>Actinopterygii</taxon>
        <taxon>Neopterygii</taxon>
        <taxon>Teleostei</taxon>
        <taxon>Neoteleostei</taxon>
        <taxon>Acanthomorphata</taxon>
        <taxon>Eupercaria</taxon>
        <taxon>Perciformes</taxon>
        <taxon>Notothenioidei</taxon>
        <taxon>Pogonophryne</taxon>
    </lineage>
</organism>
<accession>A0AAD6B8G9</accession>
<evidence type="ECO:0000313" key="1">
    <source>
        <dbReference type="EMBL" id="KAJ4938169.1"/>
    </source>
</evidence>